<reference evidence="1" key="1">
    <citation type="journal article" date="2014" name="Front. Microbiol.">
        <title>High frequency of phylogenetically diverse reductive dehalogenase-homologous genes in deep subseafloor sedimentary metagenomes.</title>
        <authorList>
            <person name="Kawai M."/>
            <person name="Futagami T."/>
            <person name="Toyoda A."/>
            <person name="Takaki Y."/>
            <person name="Nishi S."/>
            <person name="Hori S."/>
            <person name="Arai W."/>
            <person name="Tsubouchi T."/>
            <person name="Morono Y."/>
            <person name="Uchiyama I."/>
            <person name="Ito T."/>
            <person name="Fujiyama A."/>
            <person name="Inagaki F."/>
            <person name="Takami H."/>
        </authorList>
    </citation>
    <scope>NUCLEOTIDE SEQUENCE</scope>
    <source>
        <strain evidence="1">Expedition CK06-06</strain>
    </source>
</reference>
<evidence type="ECO:0000313" key="1">
    <source>
        <dbReference type="EMBL" id="GAH50905.1"/>
    </source>
</evidence>
<name>X1H1C0_9ZZZZ</name>
<gene>
    <name evidence="1" type="ORF">S03H2_35805</name>
</gene>
<accession>X1H1C0</accession>
<comment type="caution">
    <text evidence="1">The sequence shown here is derived from an EMBL/GenBank/DDBJ whole genome shotgun (WGS) entry which is preliminary data.</text>
</comment>
<dbReference type="AlphaFoldDB" id="X1H1C0"/>
<dbReference type="EMBL" id="BARU01021925">
    <property type="protein sequence ID" value="GAH50905.1"/>
    <property type="molecule type" value="Genomic_DNA"/>
</dbReference>
<proteinExistence type="predicted"/>
<sequence>MTRTEKLIESQQFAIKVLEEKAVKTKSRIGKVEIESHLEQLRSTLVSLVNFNANQETKP</sequence>
<protein>
    <submittedName>
        <fullName evidence="1">Uncharacterized protein</fullName>
    </submittedName>
</protein>
<organism evidence="1">
    <name type="scientific">marine sediment metagenome</name>
    <dbReference type="NCBI Taxonomy" id="412755"/>
    <lineage>
        <taxon>unclassified sequences</taxon>
        <taxon>metagenomes</taxon>
        <taxon>ecological metagenomes</taxon>
    </lineage>
</organism>